<keyword evidence="1" id="KW-0472">Membrane</keyword>
<gene>
    <name evidence="2" type="ORF">KCX82_07090</name>
</gene>
<keyword evidence="1" id="KW-1133">Transmembrane helix</keyword>
<proteinExistence type="predicted"/>
<dbReference type="AlphaFoldDB" id="A0A8J7W1S2"/>
<dbReference type="Proteomes" id="UP000675664">
    <property type="component" value="Unassembled WGS sequence"/>
</dbReference>
<feature type="transmembrane region" description="Helical" evidence="1">
    <location>
        <begin position="72"/>
        <end position="94"/>
    </location>
</feature>
<organism evidence="2 3">
    <name type="scientific">Sinanaerobacter chloroacetimidivorans</name>
    <dbReference type="NCBI Taxonomy" id="2818044"/>
    <lineage>
        <taxon>Bacteria</taxon>
        <taxon>Bacillati</taxon>
        <taxon>Bacillota</taxon>
        <taxon>Clostridia</taxon>
        <taxon>Peptostreptococcales</taxon>
        <taxon>Anaerovoracaceae</taxon>
        <taxon>Sinanaerobacter</taxon>
    </lineage>
</organism>
<reference evidence="2" key="1">
    <citation type="submission" date="2021-04" db="EMBL/GenBank/DDBJ databases">
        <title>Sinoanaerobacter chloroacetimidivorans sp. nov., an obligate anaerobic bacterium isolated from anaerobic sludge.</title>
        <authorList>
            <person name="Bao Y."/>
        </authorList>
    </citation>
    <scope>NUCLEOTIDE SEQUENCE</scope>
    <source>
        <strain evidence="2">BAD-6</strain>
    </source>
</reference>
<comment type="caution">
    <text evidence="2">The sequence shown here is derived from an EMBL/GenBank/DDBJ whole genome shotgun (WGS) entry which is preliminary data.</text>
</comment>
<evidence type="ECO:0000313" key="2">
    <source>
        <dbReference type="EMBL" id="MBR0597630.1"/>
    </source>
</evidence>
<evidence type="ECO:0000313" key="3">
    <source>
        <dbReference type="Proteomes" id="UP000675664"/>
    </source>
</evidence>
<dbReference type="RefSeq" id="WP_227017757.1">
    <property type="nucleotide sequence ID" value="NZ_JAGSND010000003.1"/>
</dbReference>
<feature type="transmembrane region" description="Helical" evidence="1">
    <location>
        <begin position="33"/>
        <end position="52"/>
    </location>
</feature>
<dbReference type="EMBL" id="JAGSND010000003">
    <property type="protein sequence ID" value="MBR0597630.1"/>
    <property type="molecule type" value="Genomic_DNA"/>
</dbReference>
<sequence>MKCQERELITLPVDEGFSFTYEQMNINNTFQKLWFLLAVFMRNYIYAVMLNLPSEEAVAERLYQVPADFRNALQIFYGTEIAGMFNNMFTNFLTKPASIMEGMKTNNQELVNQGTQEWYQTAGEIAAFLDRINLFWDENQWRYLLNQYISLNIEMILAIATGDYRKEIQIYERIFDLTSIMGTYMARGIIARELQRSS</sequence>
<evidence type="ECO:0000256" key="1">
    <source>
        <dbReference type="SAM" id="Phobius"/>
    </source>
</evidence>
<keyword evidence="1" id="KW-0812">Transmembrane</keyword>
<accession>A0A8J7W1S2</accession>
<name>A0A8J7W1S2_9FIRM</name>
<reference evidence="2" key="2">
    <citation type="submission" date="2021-04" db="EMBL/GenBank/DDBJ databases">
        <authorList>
            <person name="Liu J."/>
        </authorList>
    </citation>
    <scope>NUCLEOTIDE SEQUENCE</scope>
    <source>
        <strain evidence="2">BAD-6</strain>
    </source>
</reference>
<protein>
    <submittedName>
        <fullName evidence="2">Uncharacterized protein</fullName>
    </submittedName>
</protein>
<keyword evidence="3" id="KW-1185">Reference proteome</keyword>